<name>A0A564YX08_HYMDI</name>
<keyword evidence="3" id="KW-1185">Reference proteome</keyword>
<reference evidence="2 3" key="1">
    <citation type="submission" date="2019-07" db="EMBL/GenBank/DDBJ databases">
        <authorList>
            <person name="Jastrzebski P J."/>
            <person name="Paukszto L."/>
            <person name="Jastrzebski P J."/>
        </authorList>
    </citation>
    <scope>NUCLEOTIDE SEQUENCE [LARGE SCALE GENOMIC DNA]</scope>
    <source>
        <strain evidence="2 3">WMS-il1</strain>
    </source>
</reference>
<sequence length="213" mass="24875">MRFLTSESKVDDMTMRKLRMKCLPVNVVACLATSISRSLDELSDKIQELFGQPRVHTVEIQAPSFVNSKKPDVFKKLLGKLELPMPNTSSSRGSREIYIYIYICIFKCTRCLRYLEILIFWNLNWLDNNLCIFISKDLLQYNTIAIEMKRYALTVSIRAKYRDLEIAEFPKFATSFVYKVRKELNENSGNKLSTMRKRKKHCKPSADSFTQNT</sequence>
<accession>A0A564YX08</accession>
<evidence type="ECO:0000313" key="2">
    <source>
        <dbReference type="EMBL" id="VUZ51782.1"/>
    </source>
</evidence>
<feature type="compositionally biased region" description="Basic residues" evidence="1">
    <location>
        <begin position="194"/>
        <end position="203"/>
    </location>
</feature>
<organism evidence="2 3">
    <name type="scientific">Hymenolepis diminuta</name>
    <name type="common">Rat tapeworm</name>
    <dbReference type="NCBI Taxonomy" id="6216"/>
    <lineage>
        <taxon>Eukaryota</taxon>
        <taxon>Metazoa</taxon>
        <taxon>Spiralia</taxon>
        <taxon>Lophotrochozoa</taxon>
        <taxon>Platyhelminthes</taxon>
        <taxon>Cestoda</taxon>
        <taxon>Eucestoda</taxon>
        <taxon>Cyclophyllidea</taxon>
        <taxon>Hymenolepididae</taxon>
        <taxon>Hymenolepis</taxon>
    </lineage>
</organism>
<feature type="region of interest" description="Disordered" evidence="1">
    <location>
        <begin position="192"/>
        <end position="213"/>
    </location>
</feature>
<dbReference type="Proteomes" id="UP000321570">
    <property type="component" value="Unassembled WGS sequence"/>
</dbReference>
<dbReference type="EMBL" id="CABIJS010000444">
    <property type="protein sequence ID" value="VUZ51782.1"/>
    <property type="molecule type" value="Genomic_DNA"/>
</dbReference>
<gene>
    <name evidence="2" type="ORF">WMSIL1_LOCUS10414</name>
</gene>
<dbReference type="AlphaFoldDB" id="A0A564YX08"/>
<proteinExistence type="predicted"/>
<evidence type="ECO:0000313" key="3">
    <source>
        <dbReference type="Proteomes" id="UP000321570"/>
    </source>
</evidence>
<protein>
    <submittedName>
        <fullName evidence="2">Uncharacterized protein</fullName>
    </submittedName>
</protein>
<evidence type="ECO:0000256" key="1">
    <source>
        <dbReference type="SAM" id="MobiDB-lite"/>
    </source>
</evidence>